<proteinExistence type="predicted"/>
<accession>A0A871BN72</accession>
<evidence type="ECO:0000313" key="2">
    <source>
        <dbReference type="Proteomes" id="UP000663064"/>
    </source>
</evidence>
<dbReference type="RefSeq" id="WP_193494229.1">
    <property type="nucleotide sequence ID" value="NZ_CP063208.1"/>
</dbReference>
<protein>
    <submittedName>
        <fullName evidence="1">Small CPxCG-related zinc finger protein</fullName>
    </submittedName>
</protein>
<geneLocation type="plasmid" evidence="1 2">
    <name>pHGLR3</name>
</geneLocation>
<evidence type="ECO:0000313" key="1">
    <source>
        <dbReference type="EMBL" id="QOS14140.1"/>
    </source>
</evidence>
<keyword evidence="1" id="KW-0614">Plasmid</keyword>
<name>A0A871BN72_HALGI</name>
<gene>
    <name evidence="1" type="ORF">HfgLR_25330</name>
</gene>
<dbReference type="AlphaFoldDB" id="A0A871BN72"/>
<dbReference type="GeneID" id="59461655"/>
<dbReference type="EMBL" id="CP063208">
    <property type="protein sequence ID" value="QOS14140.1"/>
    <property type="molecule type" value="Genomic_DNA"/>
</dbReference>
<dbReference type="Proteomes" id="UP000663064">
    <property type="component" value="Plasmid pHGLR3"/>
</dbReference>
<sequence>MSDAPYRQGRCDACGDERDDLVKVWVDVSEDGHGKNYPQMRCASCREGPRVARDHPVVNVGGDA</sequence>
<reference evidence="1" key="1">
    <citation type="journal article" date="2021" name="Front. Microbiol.">
        <title>Cellular and Genomic Properties of Haloferax gibbonsii LR2-5, the Host of Euryarchaeal Virus HFTV1.</title>
        <authorList>
            <person name="Tittes C."/>
            <person name="Schwarzer S."/>
            <person name="Pfeiffer F."/>
            <person name="Dyall-Smith M."/>
            <person name="Rodriguez-Franco M."/>
            <person name="Oksanen H.M."/>
            <person name="Quax T.E.F."/>
        </authorList>
    </citation>
    <scope>NUCLEOTIDE SEQUENCE</scope>
    <source>
        <strain evidence="1">LR2-5</strain>
    </source>
</reference>
<organism evidence="1 2">
    <name type="scientific">Haloferax gibbonsii</name>
    <dbReference type="NCBI Taxonomy" id="35746"/>
    <lineage>
        <taxon>Archaea</taxon>
        <taxon>Methanobacteriati</taxon>
        <taxon>Methanobacteriota</taxon>
        <taxon>Stenosarchaea group</taxon>
        <taxon>Halobacteria</taxon>
        <taxon>Halobacteriales</taxon>
        <taxon>Haloferacaceae</taxon>
        <taxon>Haloferax</taxon>
    </lineage>
</organism>